<evidence type="ECO:0000256" key="4">
    <source>
        <dbReference type="ARBA" id="ARBA00022679"/>
    </source>
</evidence>
<name>A0A059A1Q9_EUCGR</name>
<evidence type="ECO:0000259" key="14">
    <source>
        <dbReference type="PROSITE" id="PS50011"/>
    </source>
</evidence>
<evidence type="ECO:0000256" key="11">
    <source>
        <dbReference type="ARBA" id="ARBA00047899"/>
    </source>
</evidence>
<keyword evidence="6" id="KW-0547">Nucleotide-binding</keyword>
<dbReference type="PANTHER" id="PTHR47976:SF30">
    <property type="entry name" value="RECEPTOR-LIKE SERINE_THREONINE-PROTEIN KINASE"/>
    <property type="match status" value="1"/>
</dbReference>
<dbReference type="FunFam" id="1.10.510.10:FF:001023">
    <property type="entry name" value="Os07g0541700 protein"/>
    <property type="match status" value="1"/>
</dbReference>
<dbReference type="GO" id="GO:0004674">
    <property type="term" value="F:protein serine/threonine kinase activity"/>
    <property type="evidence" value="ECO:0007669"/>
    <property type="project" value="UniProtKB-KW"/>
</dbReference>
<keyword evidence="13" id="KW-0812">Transmembrane</keyword>
<evidence type="ECO:0000313" key="16">
    <source>
        <dbReference type="EMBL" id="KCW47674.1"/>
    </source>
</evidence>
<dbReference type="Pfam" id="PF01453">
    <property type="entry name" value="B_lectin"/>
    <property type="match status" value="1"/>
</dbReference>
<dbReference type="EMBL" id="KK198763">
    <property type="protein sequence ID" value="KCW47674.1"/>
    <property type="molecule type" value="Genomic_DNA"/>
</dbReference>
<evidence type="ECO:0000256" key="7">
    <source>
        <dbReference type="ARBA" id="ARBA00022777"/>
    </source>
</evidence>
<keyword evidence="13" id="KW-0472">Membrane</keyword>
<keyword evidence="9" id="KW-1015">Disulfide bond</keyword>
<keyword evidence="2" id="KW-0723">Serine/threonine-protein kinase</keyword>
<proteinExistence type="predicted"/>
<evidence type="ECO:0000256" key="8">
    <source>
        <dbReference type="ARBA" id="ARBA00022840"/>
    </source>
</evidence>
<feature type="domain" description="Bulb-type lectin" evidence="15">
    <location>
        <begin position="1"/>
        <end position="80"/>
    </location>
</feature>
<dbReference type="SUPFAM" id="SSF56112">
    <property type="entry name" value="Protein kinase-like (PK-like)"/>
    <property type="match status" value="1"/>
</dbReference>
<keyword evidence="5" id="KW-0732">Signal</keyword>
<evidence type="ECO:0000256" key="13">
    <source>
        <dbReference type="SAM" id="Phobius"/>
    </source>
</evidence>
<dbReference type="SUPFAM" id="SSF51110">
    <property type="entry name" value="alpha-D-mannose-specific plant lectins"/>
    <property type="match status" value="1"/>
</dbReference>
<sequence>MCHSLSISSCLHIGALVWRGGLELGFWNVNQGDLTLKDGDSSVMWSTQTYGKSVVGMNLTDTGNLVLFDKNNAAVWQSFDHPTDTLLLGQKLRFFHLFCIKFPNTSNDSNYVEFTLGHLELFVNFVRNDSLKSGHVSTATVQYLKFESDGHLRVYEQYTNEFFMARDPLTDSIGHCGYPMVCGSYGVCEDYLGCSCLELHFKPIDHANPSLGCTDIPLSCEASQFQIFFGVAGLSYFDFKTDPQKVLDLGNSDVESCKNACANKCSCQAALFKFLGNGCNYSRSCYLLSQVFSFTHDSDNTTSEAADSPNTVEPPISPKNRKGTNAVLIVIITSSLGSLLAFIFLVVVIKGLYIRKCVEDVEEEKGVDEVEEDYLDQVPGAPKRFTYDDLKTITKDFNKKLGEGGFNSVYQGTIPDGKKNESFVLDWQQRRKIIFDIARGLCYLYEECRWKIVHMGIKPQNILLDEKFNAKITDFGLSKIVDRD</sequence>
<dbReference type="EC" id="2.7.11.1" evidence="1"/>
<feature type="transmembrane region" description="Helical" evidence="13">
    <location>
        <begin position="326"/>
        <end position="349"/>
    </location>
</feature>
<feature type="domain" description="Protein kinase" evidence="14">
    <location>
        <begin position="325"/>
        <end position="484"/>
    </location>
</feature>
<gene>
    <name evidence="16" type="ORF">EUGRSUZ_K01414</name>
</gene>
<dbReference type="Gene3D" id="2.90.10.10">
    <property type="entry name" value="Bulb-type lectin domain"/>
    <property type="match status" value="1"/>
</dbReference>
<keyword evidence="7" id="KW-0418">Kinase</keyword>
<dbReference type="AlphaFoldDB" id="A0A059A1Q9"/>
<accession>A0A059A1Q9</accession>
<keyword evidence="3" id="KW-0245">EGF-like domain</keyword>
<dbReference type="Gramene" id="KCW47674">
    <property type="protein sequence ID" value="KCW47674"/>
    <property type="gene ID" value="EUGRSUZ_K01414"/>
</dbReference>
<evidence type="ECO:0000256" key="9">
    <source>
        <dbReference type="ARBA" id="ARBA00023157"/>
    </source>
</evidence>
<evidence type="ECO:0000256" key="2">
    <source>
        <dbReference type="ARBA" id="ARBA00022527"/>
    </source>
</evidence>
<protein>
    <recommendedName>
        <fullName evidence="1">non-specific serine/threonine protein kinase</fullName>
        <ecNumber evidence="1">2.7.11.1</ecNumber>
    </recommendedName>
</protein>
<dbReference type="Gene3D" id="1.10.510.10">
    <property type="entry name" value="Transferase(Phosphotransferase) domain 1"/>
    <property type="match status" value="1"/>
</dbReference>
<dbReference type="PANTHER" id="PTHR47976">
    <property type="entry name" value="G-TYPE LECTIN S-RECEPTOR-LIKE SERINE/THREONINE-PROTEIN KINASE SD2-5"/>
    <property type="match status" value="1"/>
</dbReference>
<comment type="catalytic activity">
    <reaction evidence="11">
        <text>L-threonyl-[protein] + ATP = O-phospho-L-threonyl-[protein] + ADP + H(+)</text>
        <dbReference type="Rhea" id="RHEA:46608"/>
        <dbReference type="Rhea" id="RHEA-COMP:11060"/>
        <dbReference type="Rhea" id="RHEA-COMP:11605"/>
        <dbReference type="ChEBI" id="CHEBI:15378"/>
        <dbReference type="ChEBI" id="CHEBI:30013"/>
        <dbReference type="ChEBI" id="CHEBI:30616"/>
        <dbReference type="ChEBI" id="CHEBI:61977"/>
        <dbReference type="ChEBI" id="CHEBI:456216"/>
        <dbReference type="EC" id="2.7.11.1"/>
    </reaction>
</comment>
<dbReference type="Pfam" id="PF00069">
    <property type="entry name" value="Pkinase"/>
    <property type="match status" value="1"/>
</dbReference>
<dbReference type="eggNOG" id="ENOG502QUNW">
    <property type="taxonomic scope" value="Eukaryota"/>
</dbReference>
<dbReference type="InterPro" id="IPR051343">
    <property type="entry name" value="G-type_lectin_kinases/EP1-like"/>
</dbReference>
<evidence type="ECO:0000256" key="10">
    <source>
        <dbReference type="ARBA" id="ARBA00023180"/>
    </source>
</evidence>
<evidence type="ECO:0000256" key="5">
    <source>
        <dbReference type="ARBA" id="ARBA00022729"/>
    </source>
</evidence>
<dbReference type="PROSITE" id="PS50927">
    <property type="entry name" value="BULB_LECTIN"/>
    <property type="match status" value="1"/>
</dbReference>
<evidence type="ECO:0000256" key="6">
    <source>
        <dbReference type="ARBA" id="ARBA00022741"/>
    </source>
</evidence>
<keyword evidence="4" id="KW-0808">Transferase</keyword>
<dbReference type="GO" id="GO:0005524">
    <property type="term" value="F:ATP binding"/>
    <property type="evidence" value="ECO:0007669"/>
    <property type="project" value="UniProtKB-KW"/>
</dbReference>
<dbReference type="PROSITE" id="PS50011">
    <property type="entry name" value="PROTEIN_KINASE_DOM"/>
    <property type="match status" value="1"/>
</dbReference>
<evidence type="ECO:0000256" key="3">
    <source>
        <dbReference type="ARBA" id="ARBA00022536"/>
    </source>
</evidence>
<keyword evidence="8" id="KW-0067">ATP-binding</keyword>
<keyword evidence="10" id="KW-0325">Glycoprotein</keyword>
<dbReference type="InParanoid" id="A0A059A1Q9"/>
<evidence type="ECO:0000256" key="12">
    <source>
        <dbReference type="ARBA" id="ARBA00048679"/>
    </source>
</evidence>
<dbReference type="InterPro" id="IPR011009">
    <property type="entry name" value="Kinase-like_dom_sf"/>
</dbReference>
<dbReference type="InterPro" id="IPR001480">
    <property type="entry name" value="Bulb-type_lectin_dom"/>
</dbReference>
<evidence type="ECO:0000259" key="15">
    <source>
        <dbReference type="PROSITE" id="PS50927"/>
    </source>
</evidence>
<organism evidence="16">
    <name type="scientific">Eucalyptus grandis</name>
    <name type="common">Flooded gum</name>
    <dbReference type="NCBI Taxonomy" id="71139"/>
    <lineage>
        <taxon>Eukaryota</taxon>
        <taxon>Viridiplantae</taxon>
        <taxon>Streptophyta</taxon>
        <taxon>Embryophyta</taxon>
        <taxon>Tracheophyta</taxon>
        <taxon>Spermatophyta</taxon>
        <taxon>Magnoliopsida</taxon>
        <taxon>eudicotyledons</taxon>
        <taxon>Gunneridae</taxon>
        <taxon>Pentapetalae</taxon>
        <taxon>rosids</taxon>
        <taxon>malvids</taxon>
        <taxon>Myrtales</taxon>
        <taxon>Myrtaceae</taxon>
        <taxon>Myrtoideae</taxon>
        <taxon>Eucalypteae</taxon>
        <taxon>Eucalyptus</taxon>
    </lineage>
</organism>
<comment type="catalytic activity">
    <reaction evidence="12">
        <text>L-seryl-[protein] + ATP = O-phospho-L-seryl-[protein] + ADP + H(+)</text>
        <dbReference type="Rhea" id="RHEA:17989"/>
        <dbReference type="Rhea" id="RHEA-COMP:9863"/>
        <dbReference type="Rhea" id="RHEA-COMP:11604"/>
        <dbReference type="ChEBI" id="CHEBI:15378"/>
        <dbReference type="ChEBI" id="CHEBI:29999"/>
        <dbReference type="ChEBI" id="CHEBI:30616"/>
        <dbReference type="ChEBI" id="CHEBI:83421"/>
        <dbReference type="ChEBI" id="CHEBI:456216"/>
        <dbReference type="EC" id="2.7.11.1"/>
    </reaction>
</comment>
<dbReference type="InterPro" id="IPR036426">
    <property type="entry name" value="Bulb-type_lectin_dom_sf"/>
</dbReference>
<evidence type="ECO:0000256" key="1">
    <source>
        <dbReference type="ARBA" id="ARBA00012513"/>
    </source>
</evidence>
<keyword evidence="13" id="KW-1133">Transmembrane helix</keyword>
<dbReference type="Gene3D" id="3.30.200.20">
    <property type="entry name" value="Phosphorylase Kinase, domain 1"/>
    <property type="match status" value="1"/>
</dbReference>
<reference evidence="16" key="1">
    <citation type="submission" date="2013-07" db="EMBL/GenBank/DDBJ databases">
        <title>The genome of Eucalyptus grandis.</title>
        <authorList>
            <person name="Schmutz J."/>
            <person name="Hayes R."/>
            <person name="Myburg A."/>
            <person name="Tuskan G."/>
            <person name="Grattapaglia D."/>
            <person name="Rokhsar D.S."/>
        </authorList>
    </citation>
    <scope>NUCLEOTIDE SEQUENCE</scope>
    <source>
        <tissue evidence="16">Leaf extractions</tissue>
    </source>
</reference>
<dbReference type="InterPro" id="IPR000719">
    <property type="entry name" value="Prot_kinase_dom"/>
</dbReference>